<dbReference type="GO" id="GO:0032259">
    <property type="term" value="P:methylation"/>
    <property type="evidence" value="ECO:0007669"/>
    <property type="project" value="UniProtKB-KW"/>
</dbReference>
<dbReference type="AlphaFoldDB" id="V9VMJ0"/>
<dbReference type="Proteomes" id="UP000018780">
    <property type="component" value="Chromosome"/>
</dbReference>
<name>V9VMJ0_9RHOB</name>
<dbReference type="GO" id="GO:0008757">
    <property type="term" value="F:S-adenosylmethionine-dependent methyltransferase activity"/>
    <property type="evidence" value="ECO:0007669"/>
    <property type="project" value="InterPro"/>
</dbReference>
<accession>V9VMJ0</accession>
<feature type="domain" description="Methyltransferase type 11" evidence="1">
    <location>
        <begin position="67"/>
        <end position="164"/>
    </location>
</feature>
<evidence type="ECO:0000313" key="2">
    <source>
        <dbReference type="EMBL" id="AHC99770.1"/>
    </source>
</evidence>
<evidence type="ECO:0000259" key="1">
    <source>
        <dbReference type="Pfam" id="PF08241"/>
    </source>
</evidence>
<dbReference type="PANTHER" id="PTHR43861">
    <property type="entry name" value="TRANS-ACONITATE 2-METHYLTRANSFERASE-RELATED"/>
    <property type="match status" value="1"/>
</dbReference>
<dbReference type="KEGG" id="lmd:METH_02725"/>
<dbReference type="PATRIC" id="fig|999552.6.peg.542"/>
<protein>
    <submittedName>
        <fullName evidence="2">Methylase</fullName>
    </submittedName>
</protein>
<dbReference type="HOGENOM" id="CLU_065741_1_0_5"/>
<dbReference type="InterPro" id="IPR013216">
    <property type="entry name" value="Methyltransf_11"/>
</dbReference>
<dbReference type="EMBL" id="CP006773">
    <property type="protein sequence ID" value="AHC99770.1"/>
    <property type="molecule type" value="Genomic_DNA"/>
</dbReference>
<dbReference type="Pfam" id="PF08241">
    <property type="entry name" value="Methyltransf_11"/>
    <property type="match status" value="1"/>
</dbReference>
<evidence type="ECO:0000313" key="3">
    <source>
        <dbReference type="Proteomes" id="UP000018780"/>
    </source>
</evidence>
<dbReference type="OrthoDB" id="8385759at2"/>
<gene>
    <name evidence="2" type="ORF">METH_02725</name>
</gene>
<dbReference type="RefSeq" id="WP_024088856.1">
    <property type="nucleotide sequence ID" value="NC_023135.1"/>
</dbReference>
<reference evidence="2 3" key="1">
    <citation type="submission" date="2013-09" db="EMBL/GenBank/DDBJ databases">
        <authorList>
            <consortium name="DOE Joint Genome Institute"/>
            <person name="Klenk H.-P."/>
            <person name="Huntemann M."/>
            <person name="Han J."/>
            <person name="Chen A."/>
            <person name="Kyrpides N."/>
            <person name="Mavromatis K."/>
            <person name="Markowitz V."/>
            <person name="Palaniappan K."/>
            <person name="Ivanova N."/>
            <person name="Schaumberg A."/>
            <person name="Pati A."/>
            <person name="Liolios K."/>
            <person name="Nordberg H.P."/>
            <person name="Cantor M.N."/>
            <person name="Hua S.X."/>
            <person name="Woyke T."/>
        </authorList>
    </citation>
    <scope>NUCLEOTIDE SEQUENCE [LARGE SCALE GENOMIC DNA]</scope>
    <source>
        <strain evidence="2 3">DSM 14336</strain>
    </source>
</reference>
<keyword evidence="2" id="KW-0808">Transferase</keyword>
<proteinExistence type="predicted"/>
<dbReference type="CDD" id="cd02440">
    <property type="entry name" value="AdoMet_MTases"/>
    <property type="match status" value="1"/>
</dbReference>
<dbReference type="Gene3D" id="3.40.50.150">
    <property type="entry name" value="Vaccinia Virus protein VP39"/>
    <property type="match status" value="1"/>
</dbReference>
<dbReference type="STRING" id="999552.METH_02725"/>
<organism evidence="2 3">
    <name type="scientific">Leisingera methylohalidivorans DSM 14336</name>
    <dbReference type="NCBI Taxonomy" id="999552"/>
    <lineage>
        <taxon>Bacteria</taxon>
        <taxon>Pseudomonadati</taxon>
        <taxon>Pseudomonadota</taxon>
        <taxon>Alphaproteobacteria</taxon>
        <taxon>Rhodobacterales</taxon>
        <taxon>Roseobacteraceae</taxon>
        <taxon>Leisingera</taxon>
    </lineage>
</organism>
<keyword evidence="2" id="KW-0489">Methyltransferase</keyword>
<keyword evidence="3" id="KW-1185">Reference proteome</keyword>
<dbReference type="InterPro" id="IPR029063">
    <property type="entry name" value="SAM-dependent_MTases_sf"/>
</dbReference>
<sequence length="271" mass="29998">MGEEHIGLEQAVAANRLAWDDSARLHQGNALWQELTAGFARTGYSAFDATMTRTLEGLELQGLSGVQAGCNNGRETLSLAAFGAERCLGIDHSAEFLKQAEILKGIARSDCEFLCADIYDLPSGIRCDFDFAVITIGVLNWMPDLDRFFQAVAGLLRPGGRLVIYETHPVLEMFEPTSKQPHLPAYSYFSEAPAVVEQAITYDGSTQSAPPSYWFSYKMSDIVMGLIHAGMDITRFEEYPHSNREAEFDVYQNRQAQLPMSFTMVAGKTAE</sequence>
<dbReference type="SUPFAM" id="SSF53335">
    <property type="entry name" value="S-adenosyl-L-methionine-dependent methyltransferases"/>
    <property type="match status" value="1"/>
</dbReference>